<proteinExistence type="predicted"/>
<evidence type="ECO:0000256" key="1">
    <source>
        <dbReference type="SAM" id="SignalP"/>
    </source>
</evidence>
<reference evidence="2 3" key="1">
    <citation type="journal article" date="2011" name="J. Bacteriol.">
        <title>Genome sequence of 'Pedosphaera parvula' Ellin514, an aerobic Verrucomicrobial isolate from pasture soil.</title>
        <authorList>
            <person name="Kant R."/>
            <person name="van Passel M.W."/>
            <person name="Sangwan P."/>
            <person name="Palva A."/>
            <person name="Lucas S."/>
            <person name="Copeland A."/>
            <person name="Lapidus A."/>
            <person name="Glavina Del Rio T."/>
            <person name="Dalin E."/>
            <person name="Tice H."/>
            <person name="Bruce D."/>
            <person name="Goodwin L."/>
            <person name="Pitluck S."/>
            <person name="Chertkov O."/>
            <person name="Larimer F.W."/>
            <person name="Land M.L."/>
            <person name="Hauser L."/>
            <person name="Brettin T.S."/>
            <person name="Detter J.C."/>
            <person name="Han S."/>
            <person name="de Vos W.M."/>
            <person name="Janssen P.H."/>
            <person name="Smidt H."/>
        </authorList>
    </citation>
    <scope>NUCLEOTIDE SEQUENCE [LARGE SCALE GENOMIC DNA]</scope>
    <source>
        <strain evidence="2 3">Ellin514</strain>
    </source>
</reference>
<keyword evidence="3" id="KW-1185">Reference proteome</keyword>
<dbReference type="OrthoDB" id="5515258at2"/>
<organism evidence="2 3">
    <name type="scientific">Pedosphaera parvula (strain Ellin514)</name>
    <dbReference type="NCBI Taxonomy" id="320771"/>
    <lineage>
        <taxon>Bacteria</taxon>
        <taxon>Pseudomonadati</taxon>
        <taxon>Verrucomicrobiota</taxon>
        <taxon>Pedosphaerae</taxon>
        <taxon>Pedosphaerales</taxon>
        <taxon>Pedosphaeraceae</taxon>
        <taxon>Pedosphaera</taxon>
    </lineage>
</organism>
<name>B9XMY4_PEDPL</name>
<dbReference type="Gene3D" id="3.40.30.10">
    <property type="entry name" value="Glutaredoxin"/>
    <property type="match status" value="1"/>
</dbReference>
<comment type="caution">
    <text evidence="2">The sequence shown here is derived from an EMBL/GenBank/DDBJ whole genome shotgun (WGS) entry which is preliminary data.</text>
</comment>
<dbReference type="RefSeq" id="WP_007417173.1">
    <property type="nucleotide sequence ID" value="NZ_ABOX02000037.1"/>
</dbReference>
<dbReference type="AlphaFoldDB" id="B9XMY4"/>
<evidence type="ECO:0000313" key="3">
    <source>
        <dbReference type="Proteomes" id="UP000003688"/>
    </source>
</evidence>
<protein>
    <recommendedName>
        <fullName evidence="4">Thioredoxin domain-containing protein</fullName>
    </recommendedName>
</protein>
<dbReference type="EMBL" id="ABOX02000037">
    <property type="protein sequence ID" value="EEF58780.1"/>
    <property type="molecule type" value="Genomic_DNA"/>
</dbReference>
<accession>B9XMY4</accession>
<dbReference type="SUPFAM" id="SSF52833">
    <property type="entry name" value="Thioredoxin-like"/>
    <property type="match status" value="1"/>
</dbReference>
<evidence type="ECO:0000313" key="2">
    <source>
        <dbReference type="EMBL" id="EEF58780.1"/>
    </source>
</evidence>
<sequence precursor="true">MKKIALLLAALSFATLSQAALKPGDSLSPYTIHNVSSGKEYCQVCAYGTKSGKIVSFGKLGDEAFWSDLKKLQTIADNNPKLGVFAQVIDSKDSKAIQAAAEKHGIKFPVVVAVEKDWDKAYDVKGVSRTIYYARQKNNIVWTSTGLDDKAASQLESQVTKDLSS</sequence>
<gene>
    <name evidence="2" type="ORF">Cflav_PD1953</name>
</gene>
<feature type="chain" id="PRO_5002894961" description="Thioredoxin domain-containing protein" evidence="1">
    <location>
        <begin position="20"/>
        <end position="165"/>
    </location>
</feature>
<feature type="signal peptide" evidence="1">
    <location>
        <begin position="1"/>
        <end position="19"/>
    </location>
</feature>
<evidence type="ECO:0008006" key="4">
    <source>
        <dbReference type="Google" id="ProtNLM"/>
    </source>
</evidence>
<dbReference type="Proteomes" id="UP000003688">
    <property type="component" value="Unassembled WGS sequence"/>
</dbReference>
<dbReference type="InterPro" id="IPR036249">
    <property type="entry name" value="Thioredoxin-like_sf"/>
</dbReference>
<keyword evidence="1" id="KW-0732">Signal</keyword>